<keyword evidence="1" id="KW-0472">Membrane</keyword>
<dbReference type="InterPro" id="IPR025962">
    <property type="entry name" value="SdpI/YhfL"/>
</dbReference>
<evidence type="ECO:0000256" key="1">
    <source>
        <dbReference type="SAM" id="Phobius"/>
    </source>
</evidence>
<feature type="transmembrane region" description="Helical" evidence="1">
    <location>
        <begin position="128"/>
        <end position="149"/>
    </location>
</feature>
<feature type="transmembrane region" description="Helical" evidence="1">
    <location>
        <begin position="191"/>
        <end position="212"/>
    </location>
</feature>
<evidence type="ECO:0000313" key="3">
    <source>
        <dbReference type="Proteomes" id="UP001341135"/>
    </source>
</evidence>
<dbReference type="EMBL" id="AP028907">
    <property type="protein sequence ID" value="BES81622.1"/>
    <property type="molecule type" value="Genomic_DNA"/>
</dbReference>
<gene>
    <name evidence="2" type="ORF">PABY_11890</name>
</gene>
<organism evidence="2 3">
    <name type="scientific">Pyrodictium abyssi</name>
    <dbReference type="NCBI Taxonomy" id="54256"/>
    <lineage>
        <taxon>Archaea</taxon>
        <taxon>Thermoproteota</taxon>
        <taxon>Thermoprotei</taxon>
        <taxon>Desulfurococcales</taxon>
        <taxon>Pyrodictiaceae</taxon>
        <taxon>Pyrodictium</taxon>
    </lineage>
</organism>
<feature type="transmembrane region" description="Helical" evidence="1">
    <location>
        <begin position="218"/>
        <end position="238"/>
    </location>
</feature>
<accession>A0ABN6ZTS1</accession>
<feature type="transmembrane region" description="Helical" evidence="1">
    <location>
        <begin position="155"/>
        <end position="175"/>
    </location>
</feature>
<name>A0ABN6ZTS1_9CREN</name>
<protein>
    <submittedName>
        <fullName evidence="2">Uncharacterized protein</fullName>
    </submittedName>
</protein>
<sequence>MTGCEAYQVVSAGLMLALPGLALALVADRLEQNPLIGFRVGYTFTSREAWVKANRVSGVVLAATGLAAMAVGLVWGFMACVIALVVLPLVALPLLVSYASRTAEKALIGEEQPLEPPAGELPRPRYPVLAAVVPILGLAACAMAAAGLLEEGMPAAAVVVGLEPFAALYLAYLSLARPEAYHQPWLEPGEVAWLATLVPVSAGLASMASAALVAGYAAAGAALLALSLAHALAAAWITMRAYTQRQRRATQPR</sequence>
<keyword evidence="1" id="KW-0812">Transmembrane</keyword>
<dbReference type="Proteomes" id="UP001341135">
    <property type="component" value="Chromosome"/>
</dbReference>
<feature type="transmembrane region" description="Helical" evidence="1">
    <location>
        <begin position="81"/>
        <end position="99"/>
    </location>
</feature>
<proteinExistence type="predicted"/>
<feature type="transmembrane region" description="Helical" evidence="1">
    <location>
        <begin position="6"/>
        <end position="27"/>
    </location>
</feature>
<keyword evidence="3" id="KW-1185">Reference proteome</keyword>
<dbReference type="Pfam" id="PF13630">
    <property type="entry name" value="SdpI"/>
    <property type="match status" value="1"/>
</dbReference>
<evidence type="ECO:0000313" key="2">
    <source>
        <dbReference type="EMBL" id="BES81622.1"/>
    </source>
</evidence>
<keyword evidence="1" id="KW-1133">Transmembrane helix</keyword>
<reference evidence="2 3" key="1">
    <citation type="submission" date="2023-09" db="EMBL/GenBank/DDBJ databases">
        <title>Pyrofollis japonicus gen. nov. sp. nov., a novel member of the family Pyrodictiaceae isolated from the Iheya North hydrothermal field.</title>
        <authorList>
            <person name="Miyazaki U."/>
            <person name="Sanari M."/>
            <person name="Tame A."/>
            <person name="Kitajima M."/>
            <person name="Okamoto A."/>
            <person name="Sawayama S."/>
            <person name="Miyazaki J."/>
            <person name="Takai K."/>
            <person name="Nakagawa S."/>
        </authorList>
    </citation>
    <scope>NUCLEOTIDE SEQUENCE [LARGE SCALE GENOMIC DNA]</scope>
    <source>
        <strain evidence="2 3">AV2</strain>
    </source>
</reference>